<sequence length="105" mass="11784">MTHCATVPFITIYIHVYIFSLSVLFSKMCSSVFVYFSPLCQQPNLAQRSSVIAPLSPSVGLNGTHCYLLSPAREFSPVHVTHSCSERQKLNLDTVRFFVCGYLSF</sequence>
<organism evidence="2 3">
    <name type="scientific">Characodon lateralis</name>
    <dbReference type="NCBI Taxonomy" id="208331"/>
    <lineage>
        <taxon>Eukaryota</taxon>
        <taxon>Metazoa</taxon>
        <taxon>Chordata</taxon>
        <taxon>Craniata</taxon>
        <taxon>Vertebrata</taxon>
        <taxon>Euteleostomi</taxon>
        <taxon>Actinopterygii</taxon>
        <taxon>Neopterygii</taxon>
        <taxon>Teleostei</taxon>
        <taxon>Neoteleostei</taxon>
        <taxon>Acanthomorphata</taxon>
        <taxon>Ovalentaria</taxon>
        <taxon>Atherinomorphae</taxon>
        <taxon>Cyprinodontiformes</taxon>
        <taxon>Goodeidae</taxon>
        <taxon>Characodon</taxon>
    </lineage>
</organism>
<dbReference type="Proteomes" id="UP001352852">
    <property type="component" value="Unassembled WGS sequence"/>
</dbReference>
<proteinExistence type="predicted"/>
<evidence type="ECO:0000313" key="2">
    <source>
        <dbReference type="EMBL" id="MED6272069.1"/>
    </source>
</evidence>
<feature type="transmembrane region" description="Helical" evidence="1">
    <location>
        <begin position="12"/>
        <end position="36"/>
    </location>
</feature>
<name>A0ABU7DCY1_9TELE</name>
<protein>
    <recommendedName>
        <fullName evidence="4">Secreted protein</fullName>
    </recommendedName>
</protein>
<reference evidence="2 3" key="1">
    <citation type="submission" date="2021-06" db="EMBL/GenBank/DDBJ databases">
        <authorList>
            <person name="Palmer J.M."/>
        </authorList>
    </citation>
    <scope>NUCLEOTIDE SEQUENCE [LARGE SCALE GENOMIC DNA]</scope>
    <source>
        <strain evidence="2 3">CL_MEX2019</strain>
        <tissue evidence="2">Muscle</tissue>
    </source>
</reference>
<evidence type="ECO:0000313" key="3">
    <source>
        <dbReference type="Proteomes" id="UP001352852"/>
    </source>
</evidence>
<keyword evidence="1" id="KW-0812">Transmembrane</keyword>
<evidence type="ECO:0000256" key="1">
    <source>
        <dbReference type="SAM" id="Phobius"/>
    </source>
</evidence>
<evidence type="ECO:0008006" key="4">
    <source>
        <dbReference type="Google" id="ProtNLM"/>
    </source>
</evidence>
<keyword evidence="1" id="KW-1133">Transmembrane helix</keyword>
<gene>
    <name evidence="2" type="ORF">CHARACLAT_026586</name>
</gene>
<accession>A0ABU7DCY1</accession>
<keyword evidence="3" id="KW-1185">Reference proteome</keyword>
<dbReference type="EMBL" id="JAHUTJ010019626">
    <property type="protein sequence ID" value="MED6272069.1"/>
    <property type="molecule type" value="Genomic_DNA"/>
</dbReference>
<comment type="caution">
    <text evidence="2">The sequence shown here is derived from an EMBL/GenBank/DDBJ whole genome shotgun (WGS) entry which is preliminary data.</text>
</comment>
<keyword evidence="1" id="KW-0472">Membrane</keyword>